<dbReference type="Proteomes" id="UP000724874">
    <property type="component" value="Unassembled WGS sequence"/>
</dbReference>
<feature type="transmembrane region" description="Helical" evidence="1">
    <location>
        <begin position="37"/>
        <end position="55"/>
    </location>
</feature>
<evidence type="ECO:0000256" key="1">
    <source>
        <dbReference type="SAM" id="Phobius"/>
    </source>
</evidence>
<name>A0A9P5TJ14_GYMJU</name>
<keyword evidence="1" id="KW-1133">Transmembrane helix</keyword>
<accession>A0A9P5TJ14</accession>
<organism evidence="2 3">
    <name type="scientific">Gymnopilus junonius</name>
    <name type="common">Spectacular rustgill mushroom</name>
    <name type="synonym">Gymnopilus spectabilis subsp. junonius</name>
    <dbReference type="NCBI Taxonomy" id="109634"/>
    <lineage>
        <taxon>Eukaryota</taxon>
        <taxon>Fungi</taxon>
        <taxon>Dikarya</taxon>
        <taxon>Basidiomycota</taxon>
        <taxon>Agaricomycotina</taxon>
        <taxon>Agaricomycetes</taxon>
        <taxon>Agaricomycetidae</taxon>
        <taxon>Agaricales</taxon>
        <taxon>Agaricineae</taxon>
        <taxon>Hymenogastraceae</taxon>
        <taxon>Gymnopilus</taxon>
    </lineage>
</organism>
<proteinExistence type="predicted"/>
<reference evidence="2" key="1">
    <citation type="submission" date="2020-11" db="EMBL/GenBank/DDBJ databases">
        <authorList>
            <consortium name="DOE Joint Genome Institute"/>
            <person name="Ahrendt S."/>
            <person name="Riley R."/>
            <person name="Andreopoulos W."/>
            <person name="LaButti K."/>
            <person name="Pangilinan J."/>
            <person name="Ruiz-duenas F.J."/>
            <person name="Barrasa J.M."/>
            <person name="Sanchez-Garcia M."/>
            <person name="Camarero S."/>
            <person name="Miyauchi S."/>
            <person name="Serrano A."/>
            <person name="Linde D."/>
            <person name="Babiker R."/>
            <person name="Drula E."/>
            <person name="Ayuso-Fernandez I."/>
            <person name="Pacheco R."/>
            <person name="Padilla G."/>
            <person name="Ferreira P."/>
            <person name="Barriuso J."/>
            <person name="Kellner H."/>
            <person name="Castanera R."/>
            <person name="Alfaro M."/>
            <person name="Ramirez L."/>
            <person name="Pisabarro A.G."/>
            <person name="Kuo A."/>
            <person name="Tritt A."/>
            <person name="Lipzen A."/>
            <person name="He G."/>
            <person name="Yan M."/>
            <person name="Ng V."/>
            <person name="Cullen D."/>
            <person name="Martin F."/>
            <person name="Rosso M.-N."/>
            <person name="Henrissat B."/>
            <person name="Hibbett D."/>
            <person name="Martinez A.T."/>
            <person name="Grigoriev I.V."/>
        </authorList>
    </citation>
    <scope>NUCLEOTIDE SEQUENCE</scope>
    <source>
        <strain evidence="2">AH 44721</strain>
    </source>
</reference>
<feature type="transmembrane region" description="Helical" evidence="1">
    <location>
        <begin position="86"/>
        <end position="103"/>
    </location>
</feature>
<gene>
    <name evidence="2" type="ORF">CPB84DRAFT_1787523</name>
</gene>
<protein>
    <submittedName>
        <fullName evidence="2">Uncharacterized protein</fullName>
    </submittedName>
</protein>
<keyword evidence="3" id="KW-1185">Reference proteome</keyword>
<evidence type="ECO:0000313" key="2">
    <source>
        <dbReference type="EMBL" id="KAF8886634.1"/>
    </source>
</evidence>
<feature type="transmembrane region" description="Helical" evidence="1">
    <location>
        <begin position="115"/>
        <end position="135"/>
    </location>
</feature>
<sequence>MDSKIIGAKYRRECCPGTTGPLPPRFHPANPSCDSSTFLSTIFLLTTLLASYFLIDDLAIKTSPSYKVPPRRVNENGRTASKQRDFYVLDICALLLLLRPFRLNHAYTSALRPGYLPPFVQAIFQLALAMIWLLATVDDASW</sequence>
<evidence type="ECO:0000313" key="3">
    <source>
        <dbReference type="Proteomes" id="UP000724874"/>
    </source>
</evidence>
<dbReference type="EMBL" id="JADNYJ010000095">
    <property type="protein sequence ID" value="KAF8886634.1"/>
    <property type="molecule type" value="Genomic_DNA"/>
</dbReference>
<comment type="caution">
    <text evidence="2">The sequence shown here is derived from an EMBL/GenBank/DDBJ whole genome shotgun (WGS) entry which is preliminary data.</text>
</comment>
<keyword evidence="1" id="KW-0812">Transmembrane</keyword>
<keyword evidence="1" id="KW-0472">Membrane</keyword>
<dbReference type="AlphaFoldDB" id="A0A9P5TJ14"/>